<evidence type="ECO:0000313" key="2">
    <source>
        <dbReference type="EMBL" id="SJK98952.1"/>
    </source>
</evidence>
<sequence>MDEEYNLLTSLGTWQLEELPQDRSLVDCKWTYRLKRDGDGKITRYKARLVAKGFSQIPGTDFFETYAPVVRLDTFRLLMAIAVQRNLIIHGMDVVGAYLNGKLDESIYMAQPPEYSDGSGKAAHLKLMLYGLKQSGRVWNEKLNATFLGLGYTRLMSDQCVYIRQMDSGPIIVAVHVDDMTLLAPDDETMSNMKEELKKKLNVMDMGEIQYILGMKIDRNWDKGTITLSQKAYILKVLERMGMNDCKPVKMPMDPNVRLEKIPAGDSRGVNTATRQYYHTGVGSLMYAANGSRPDIAHAVTELSKYVQNPAAEHVTALKRVFRYLKGTLDSGITYGRTMDELIPYSDSDWGEDRADRRSTSGYVCTYAGGAVTWSSKKQPTVALSTMEAEYMALAHTTREVIWLRALLTELGLPPDGATTIFVDNQSAIKFAENPIFHARSKHIDIRHHFVRERMASNEVKVQHCASEENLADIFTKGLPRPLHEYLSAGILGTRN</sequence>
<accession>A0A284QR55</accession>
<dbReference type="PANTHER" id="PTHR11439">
    <property type="entry name" value="GAG-POL-RELATED RETROTRANSPOSON"/>
    <property type="match status" value="1"/>
</dbReference>
<dbReference type="STRING" id="47428.A0A284QR55"/>
<proteinExistence type="predicted"/>
<dbReference type="PANTHER" id="PTHR11439:SF483">
    <property type="entry name" value="PEPTIDE SYNTHASE GLIP-LIKE, PUTATIVE (AFU_ORTHOLOGUE AFUA_3G12920)-RELATED"/>
    <property type="match status" value="1"/>
</dbReference>
<dbReference type="OMA" id="LEWNERI"/>
<gene>
    <name evidence="2" type="ORF">ARMOST_02230</name>
</gene>
<dbReference type="InterPro" id="IPR043502">
    <property type="entry name" value="DNA/RNA_pol_sf"/>
</dbReference>
<dbReference type="AlphaFoldDB" id="A0A284QR55"/>
<organism evidence="2 3">
    <name type="scientific">Armillaria ostoyae</name>
    <name type="common">Armillaria root rot fungus</name>
    <dbReference type="NCBI Taxonomy" id="47428"/>
    <lineage>
        <taxon>Eukaryota</taxon>
        <taxon>Fungi</taxon>
        <taxon>Dikarya</taxon>
        <taxon>Basidiomycota</taxon>
        <taxon>Agaricomycotina</taxon>
        <taxon>Agaricomycetes</taxon>
        <taxon>Agaricomycetidae</taxon>
        <taxon>Agaricales</taxon>
        <taxon>Marasmiineae</taxon>
        <taxon>Physalacriaceae</taxon>
        <taxon>Armillaria</taxon>
    </lineage>
</organism>
<dbReference type="OrthoDB" id="3344688at2759"/>
<reference evidence="3" key="1">
    <citation type="journal article" date="2017" name="Nat. Ecol. Evol.">
        <title>Genome expansion and lineage-specific genetic innovations in the forest pathogenic fungi Armillaria.</title>
        <authorList>
            <person name="Sipos G."/>
            <person name="Prasanna A.N."/>
            <person name="Walter M.C."/>
            <person name="O'Connor E."/>
            <person name="Balint B."/>
            <person name="Krizsan K."/>
            <person name="Kiss B."/>
            <person name="Hess J."/>
            <person name="Varga T."/>
            <person name="Slot J."/>
            <person name="Riley R."/>
            <person name="Boka B."/>
            <person name="Rigling D."/>
            <person name="Barry K."/>
            <person name="Lee J."/>
            <person name="Mihaltcheva S."/>
            <person name="LaButti K."/>
            <person name="Lipzen A."/>
            <person name="Waldron R."/>
            <person name="Moloney N.M."/>
            <person name="Sperisen C."/>
            <person name="Kredics L."/>
            <person name="Vagvoelgyi C."/>
            <person name="Patrignani A."/>
            <person name="Fitzpatrick D."/>
            <person name="Nagy I."/>
            <person name="Doyle S."/>
            <person name="Anderson J.B."/>
            <person name="Grigoriev I.V."/>
            <person name="Gueldener U."/>
            <person name="Muensterkoetter M."/>
            <person name="Nagy L.G."/>
        </authorList>
    </citation>
    <scope>NUCLEOTIDE SEQUENCE [LARGE SCALE GENOMIC DNA]</scope>
    <source>
        <strain evidence="3">C18/9</strain>
    </source>
</reference>
<dbReference type="EMBL" id="FUEG01000001">
    <property type="protein sequence ID" value="SJK98952.1"/>
    <property type="molecule type" value="Genomic_DNA"/>
</dbReference>
<evidence type="ECO:0000259" key="1">
    <source>
        <dbReference type="Pfam" id="PF07727"/>
    </source>
</evidence>
<feature type="domain" description="Reverse transcriptase Ty1/copia-type" evidence="1">
    <location>
        <begin position="13"/>
        <end position="253"/>
    </location>
</feature>
<dbReference type="Proteomes" id="UP000219338">
    <property type="component" value="Unassembled WGS sequence"/>
</dbReference>
<dbReference type="InterPro" id="IPR013103">
    <property type="entry name" value="RVT_2"/>
</dbReference>
<dbReference type="SUPFAM" id="SSF56672">
    <property type="entry name" value="DNA/RNA polymerases"/>
    <property type="match status" value="1"/>
</dbReference>
<evidence type="ECO:0000313" key="3">
    <source>
        <dbReference type="Proteomes" id="UP000219338"/>
    </source>
</evidence>
<keyword evidence="3" id="KW-1185">Reference proteome</keyword>
<name>A0A284QR55_ARMOS</name>
<dbReference type="Pfam" id="PF07727">
    <property type="entry name" value="RVT_2"/>
    <property type="match status" value="1"/>
</dbReference>
<protein>
    <recommendedName>
        <fullName evidence="1">Reverse transcriptase Ty1/copia-type domain-containing protein</fullName>
    </recommendedName>
</protein>
<dbReference type="CDD" id="cd09272">
    <property type="entry name" value="RNase_HI_RT_Ty1"/>
    <property type="match status" value="1"/>
</dbReference>